<dbReference type="OrthoDB" id="5971971at2759"/>
<feature type="compositionally biased region" description="Basic and acidic residues" evidence="3">
    <location>
        <begin position="16"/>
        <end position="34"/>
    </location>
</feature>
<dbReference type="RefSeq" id="XP_066919612.1">
    <property type="nucleotide sequence ID" value="XM_067063511.1"/>
</dbReference>
<feature type="compositionally biased region" description="Polar residues" evidence="3">
    <location>
        <begin position="191"/>
        <end position="207"/>
    </location>
</feature>
<evidence type="ECO:0000256" key="2">
    <source>
        <dbReference type="SAM" id="Coils"/>
    </source>
</evidence>
<dbReference type="EnsemblMetazoa" id="CLYHEMT012557.1">
    <property type="protein sequence ID" value="CLYHEMP012557.1"/>
    <property type="gene ID" value="CLYHEMG012557"/>
</dbReference>
<evidence type="ECO:0000313" key="4">
    <source>
        <dbReference type="EnsemblMetazoa" id="CLYHEMP012557.1"/>
    </source>
</evidence>
<feature type="coiled-coil region" evidence="2">
    <location>
        <begin position="607"/>
        <end position="634"/>
    </location>
</feature>
<feature type="compositionally biased region" description="Basic and acidic residues" evidence="3">
    <location>
        <begin position="119"/>
        <end position="129"/>
    </location>
</feature>
<feature type="region of interest" description="Disordered" evidence="3">
    <location>
        <begin position="646"/>
        <end position="671"/>
    </location>
</feature>
<reference evidence="4" key="1">
    <citation type="submission" date="2021-01" db="UniProtKB">
        <authorList>
            <consortium name="EnsemblMetazoa"/>
        </authorList>
    </citation>
    <scope>IDENTIFICATION</scope>
</reference>
<dbReference type="InterPro" id="IPR005026">
    <property type="entry name" value="SAPAP"/>
</dbReference>
<evidence type="ECO:0000256" key="3">
    <source>
        <dbReference type="SAM" id="MobiDB-lite"/>
    </source>
</evidence>
<feature type="compositionally biased region" description="Polar residues" evidence="3">
    <location>
        <begin position="241"/>
        <end position="257"/>
    </location>
</feature>
<feature type="compositionally biased region" description="Low complexity" evidence="3">
    <location>
        <begin position="776"/>
        <end position="786"/>
    </location>
</feature>
<dbReference type="GO" id="GO:0023052">
    <property type="term" value="P:signaling"/>
    <property type="evidence" value="ECO:0007669"/>
    <property type="project" value="InterPro"/>
</dbReference>
<dbReference type="GeneID" id="136806940"/>
<feature type="region of interest" description="Disordered" evidence="3">
    <location>
        <begin position="776"/>
        <end position="803"/>
    </location>
</feature>
<feature type="compositionally biased region" description="Basic and acidic residues" evidence="3">
    <location>
        <begin position="177"/>
        <end position="186"/>
    </location>
</feature>
<name>A0A7M5VA81_9CNID</name>
<sequence>MEALLFKTNHRTTNFSKEENKKTKRDENLKRTKTARELHVQNNRKIPENLELTNDSINLSKSISSKTKVATKRKQTQNKPKKPCRAELLKEWRVQKIKDKTLAEKKKKTPWRIAIHVEHKADQSDKENINRSTKGTKKTFNEKVAQRPQRVLREQNSNITKQTKADFKPLQKQSYADWKKTQEPVRKTQRNKPNTKTEVVQENSRPVTRSMRSKGDNVVDKNIKKASKNNKTEKQNEKIVATSTKDLSDTQPENIDNSSKDKITENVNDSPKQEVEENIFSILPTHIEEVDEIDSDIPTIIEVEPLVTVKTEFQPPEIFNNFQFNRKDVIEAIEDFIPTHSNPTEAELFNTEIPEIECEGKETKSSTSSIDSTTLELVAKTPVSLFKKEQGIRRKTPSSTPKRLSMSAKRASLTPNPMNFLHKNEDPIATRTETPKSRRSLVMQDDPTPQQVSEPEESASVKHFTNLVAKEESKFRTSIDRWEKILEEKTTPEQHHGNILAAIGQAQLFMRKRFNQFKELIELHKDKSAEKAAHASDLDGFWEMIYYQVEDVHKRFENLDALEKNGWVNEEEEKAKKTVKKIVKKTVKPKKIETKAKTGGSKKSEFAKFRQQMMAKKKAEMQNAQEDVVEIVTNDNKVIIETNDTSNTVEPQKAEPIAKVGSPPMQGNESTEEILKPLRRSTRKTPSKYSTMNLQCKSNKKPEDVACNLFESNETEENKENEAPDNENDFTKYLSQTVVGGHPVQRDLLTSFDTPVRKNDKTLSLSDDLMVFASPLPNSSNSLTSTQKSTEVHSKTDEDLLLL</sequence>
<evidence type="ECO:0000256" key="1">
    <source>
        <dbReference type="ARBA" id="ARBA00008839"/>
    </source>
</evidence>
<dbReference type="AlphaFoldDB" id="A0A7M5VA81"/>
<keyword evidence="5" id="KW-1185">Reference proteome</keyword>
<feature type="region of interest" description="Disordered" evidence="3">
    <location>
        <begin position="119"/>
        <end position="271"/>
    </location>
</feature>
<feature type="region of interest" description="Disordered" evidence="3">
    <location>
        <begin position="388"/>
        <end position="460"/>
    </location>
</feature>
<accession>A0A7M5VA81</accession>
<feature type="compositionally biased region" description="Basic and acidic residues" evidence="3">
    <location>
        <begin position="422"/>
        <end position="436"/>
    </location>
</feature>
<proteinExistence type="inferred from homology"/>
<evidence type="ECO:0000313" key="5">
    <source>
        <dbReference type="Proteomes" id="UP000594262"/>
    </source>
</evidence>
<dbReference type="Proteomes" id="UP000594262">
    <property type="component" value="Unplaced"/>
</dbReference>
<evidence type="ECO:0008006" key="6">
    <source>
        <dbReference type="Google" id="ProtNLM"/>
    </source>
</evidence>
<dbReference type="PANTHER" id="PTHR12353:SF1">
    <property type="entry name" value="DISKS LARGE-ASSOCIATED PROTEIN 5"/>
    <property type="match status" value="1"/>
</dbReference>
<protein>
    <recommendedName>
        <fullName evidence="6">Disks large-associated protein 5</fullName>
    </recommendedName>
</protein>
<feature type="compositionally biased region" description="Basic and acidic residues" evidence="3">
    <location>
        <begin position="790"/>
        <end position="803"/>
    </location>
</feature>
<organism evidence="4 5">
    <name type="scientific">Clytia hemisphaerica</name>
    <dbReference type="NCBI Taxonomy" id="252671"/>
    <lineage>
        <taxon>Eukaryota</taxon>
        <taxon>Metazoa</taxon>
        <taxon>Cnidaria</taxon>
        <taxon>Hydrozoa</taxon>
        <taxon>Hydroidolina</taxon>
        <taxon>Leptothecata</taxon>
        <taxon>Obeliida</taxon>
        <taxon>Clytiidae</taxon>
        <taxon>Clytia</taxon>
    </lineage>
</organism>
<keyword evidence="2" id="KW-0175">Coiled coil</keyword>
<comment type="similarity">
    <text evidence="1">Belongs to the SAPAP family.</text>
</comment>
<dbReference type="Pfam" id="PF03359">
    <property type="entry name" value="GKAP"/>
    <property type="match status" value="1"/>
</dbReference>
<dbReference type="PANTHER" id="PTHR12353">
    <property type="entry name" value="DISKS LARGE-ASSOCIATED PROTEIN DAP SAP90/PSD-95-ASSOCIATED PROTEIN"/>
    <property type="match status" value="1"/>
</dbReference>
<feature type="compositionally biased region" description="Basic and acidic residues" evidence="3">
    <location>
        <begin position="213"/>
        <end position="223"/>
    </location>
</feature>
<feature type="region of interest" description="Disordered" evidence="3">
    <location>
        <begin position="1"/>
        <end position="34"/>
    </location>
</feature>